<accession>A0A8J3CG02</accession>
<sequence length="376" mass="41909">MTFIIKNKATELLNEFVGFKFENKEKSKEKLVSTIDAILTNAQAVQLANESKMANSQSSILGRIIELKTRVVLEDVSEPAPELIYLNKSREWGNVINVNLGDIVLPYSTDYKRGEVTIGADHSNSTPTQGFEEKQYGEPLTIKPMTTAVEIGYFELEKAARDGVDLIAREISERQKDMDTFVEKHFFKGLPQFALPGYFTSLNPPKILVPESTVNAGKRRWEDKTPSEVLADLKLMREQSKAQSKSNLYPSVIQLSTAEYAYLSMVRMGDGQSPTILEQWTKEMLLLSNPALSFPQPATELMPLDFLNLQGIADSGGATGVAVTTRFGSGTYSVKYGTKRRTEMRQDGWTFKMGLWAPFGGVTAKKDSSAIWFEGI</sequence>
<keyword evidence="2" id="KW-1185">Reference proteome</keyword>
<reference evidence="1" key="1">
    <citation type="journal article" date="2014" name="Int. J. Syst. Evol. Microbiol.">
        <title>Complete genome sequence of Corynebacterium casei LMG S-19264T (=DSM 44701T), isolated from a smear-ripened cheese.</title>
        <authorList>
            <consortium name="US DOE Joint Genome Institute (JGI-PGF)"/>
            <person name="Walter F."/>
            <person name="Albersmeier A."/>
            <person name="Kalinowski J."/>
            <person name="Ruckert C."/>
        </authorList>
    </citation>
    <scope>NUCLEOTIDE SEQUENCE</scope>
    <source>
        <strain evidence="1">KCTC 32501</strain>
    </source>
</reference>
<evidence type="ECO:0000313" key="2">
    <source>
        <dbReference type="Proteomes" id="UP000614287"/>
    </source>
</evidence>
<dbReference type="RefSeq" id="WP_189490725.1">
    <property type="nucleotide sequence ID" value="NZ_BMZG01000002.1"/>
</dbReference>
<protein>
    <submittedName>
        <fullName evidence="1">Uncharacterized protein</fullName>
    </submittedName>
</protein>
<name>A0A8J3CG02_9BURK</name>
<reference evidence="1" key="2">
    <citation type="submission" date="2020-09" db="EMBL/GenBank/DDBJ databases">
        <authorList>
            <person name="Sun Q."/>
            <person name="Kim S."/>
        </authorList>
    </citation>
    <scope>NUCLEOTIDE SEQUENCE</scope>
    <source>
        <strain evidence="1">KCTC 32501</strain>
    </source>
</reference>
<dbReference type="AlphaFoldDB" id="A0A8J3CG02"/>
<dbReference type="EMBL" id="BMZG01000002">
    <property type="protein sequence ID" value="GHA66235.1"/>
    <property type="molecule type" value="Genomic_DNA"/>
</dbReference>
<dbReference type="InterPro" id="IPR020049">
    <property type="entry name" value="Major_capsid-like"/>
</dbReference>
<evidence type="ECO:0000313" key="1">
    <source>
        <dbReference type="EMBL" id="GHA66235.1"/>
    </source>
</evidence>
<dbReference type="Proteomes" id="UP000614287">
    <property type="component" value="Unassembled WGS sequence"/>
</dbReference>
<gene>
    <name evidence="1" type="ORF">GCM10009007_03370</name>
</gene>
<proteinExistence type="predicted"/>
<organism evidence="1 2">
    <name type="scientific">Formosimonas limnophila</name>
    <dbReference type="NCBI Taxonomy" id="1384487"/>
    <lineage>
        <taxon>Bacteria</taxon>
        <taxon>Pseudomonadati</taxon>
        <taxon>Pseudomonadota</taxon>
        <taxon>Betaproteobacteria</taxon>
        <taxon>Burkholderiales</taxon>
        <taxon>Burkholderiaceae</taxon>
        <taxon>Formosimonas</taxon>
    </lineage>
</organism>
<comment type="caution">
    <text evidence="1">The sequence shown here is derived from an EMBL/GenBank/DDBJ whole genome shotgun (WGS) entry which is preliminary data.</text>
</comment>
<dbReference type="Pfam" id="PF09950">
    <property type="entry name" value="Major_capside"/>
    <property type="match status" value="1"/>
</dbReference>